<evidence type="ECO:0000313" key="4">
    <source>
        <dbReference type="Proteomes" id="UP000253759"/>
    </source>
</evidence>
<name>A0A369WE74_9HYPH</name>
<sequence length="380" mass="40780">MLKAPLALFAGATALTAPAFAQTYETETGTIELASYVEGLQFPWGMVFLDDGSMLVTERAGNLRHVTAEGEISEPVAGVPDVVFEGQGGLLGIALDPDFASNRYVYLSFAEAGEEAGTNSTAVARGVLDAEMTELVDVEIIFSQQPKLPSSLHFGSRLVFDNDGYLFITTGERSDAEFRVQAQDLGSHLGKVIRILPDGTVPEDNPFVGTDGALPEIWSYGHRNMQGAALHPETGQLWVSEHGPRGGDELNRIVAGGNYGWPLLTEGTEYSGDPIDPPQDLPGDLIAAERTWVPSPAPSGLMFYTGDMFPDWQGDAFMGALAGTDLIRIDLDGDSVVGDEFLFGDAFEYRIRDVVQGPDGALYLLTDDADGRILRLSAAQ</sequence>
<dbReference type="OrthoDB" id="9770043at2"/>
<evidence type="ECO:0000256" key="1">
    <source>
        <dbReference type="SAM" id="SignalP"/>
    </source>
</evidence>
<keyword evidence="1" id="KW-0732">Signal</keyword>
<feature type="signal peptide" evidence="1">
    <location>
        <begin position="1"/>
        <end position="21"/>
    </location>
</feature>
<dbReference type="RefSeq" id="WP_114644163.1">
    <property type="nucleotide sequence ID" value="NZ_QQNH01000001.1"/>
</dbReference>
<evidence type="ECO:0000259" key="2">
    <source>
        <dbReference type="Pfam" id="PF07995"/>
    </source>
</evidence>
<dbReference type="EMBL" id="QQNH01000001">
    <property type="protein sequence ID" value="RDE10441.1"/>
    <property type="molecule type" value="Genomic_DNA"/>
</dbReference>
<feature type="domain" description="Glucose/Sorbosone dehydrogenase" evidence="2">
    <location>
        <begin position="40"/>
        <end position="375"/>
    </location>
</feature>
<feature type="chain" id="PRO_5016770206" evidence="1">
    <location>
        <begin position="22"/>
        <end position="380"/>
    </location>
</feature>
<organism evidence="3 4">
    <name type="scientific">Pelagibacterium lacus</name>
    <dbReference type="NCBI Taxonomy" id="2282655"/>
    <lineage>
        <taxon>Bacteria</taxon>
        <taxon>Pseudomonadati</taxon>
        <taxon>Pseudomonadota</taxon>
        <taxon>Alphaproteobacteria</taxon>
        <taxon>Hyphomicrobiales</taxon>
        <taxon>Devosiaceae</taxon>
        <taxon>Pelagibacterium</taxon>
    </lineage>
</organism>
<protein>
    <submittedName>
        <fullName evidence="3">PQQ-dependent sugar dehydrogenase</fullName>
    </submittedName>
</protein>
<evidence type="ECO:0000313" key="3">
    <source>
        <dbReference type="EMBL" id="RDE10441.1"/>
    </source>
</evidence>
<dbReference type="InterPro" id="IPR011041">
    <property type="entry name" value="Quinoprot_gluc/sorb_DH_b-prop"/>
</dbReference>
<proteinExistence type="predicted"/>
<comment type="caution">
    <text evidence="3">The sequence shown here is derived from an EMBL/GenBank/DDBJ whole genome shotgun (WGS) entry which is preliminary data.</text>
</comment>
<dbReference type="AlphaFoldDB" id="A0A369WE74"/>
<dbReference type="PANTHER" id="PTHR19328:SF75">
    <property type="entry name" value="ALDOSE SUGAR DEHYDROGENASE YLII"/>
    <property type="match status" value="1"/>
</dbReference>
<gene>
    <name evidence="3" type="ORF">DVH29_00360</name>
</gene>
<dbReference type="Proteomes" id="UP000253759">
    <property type="component" value="Unassembled WGS sequence"/>
</dbReference>
<keyword evidence="4" id="KW-1185">Reference proteome</keyword>
<dbReference type="PANTHER" id="PTHR19328">
    <property type="entry name" value="HEDGEHOG-INTERACTING PROTEIN"/>
    <property type="match status" value="1"/>
</dbReference>
<reference evidence="4" key="1">
    <citation type="submission" date="2018-07" db="EMBL/GenBank/DDBJ databases">
        <authorList>
            <person name="Liu B.-T."/>
            <person name="Du Z."/>
        </authorList>
    </citation>
    <scope>NUCLEOTIDE SEQUENCE [LARGE SCALE GENOMIC DNA]</scope>
    <source>
        <strain evidence="4">XYN52</strain>
    </source>
</reference>
<dbReference type="Pfam" id="PF07995">
    <property type="entry name" value="GSDH"/>
    <property type="match status" value="1"/>
</dbReference>
<dbReference type="Gene3D" id="2.120.10.30">
    <property type="entry name" value="TolB, C-terminal domain"/>
    <property type="match status" value="1"/>
</dbReference>
<dbReference type="InterPro" id="IPR012938">
    <property type="entry name" value="Glc/Sorbosone_DH"/>
</dbReference>
<accession>A0A369WE74</accession>
<dbReference type="SUPFAM" id="SSF50952">
    <property type="entry name" value="Soluble quinoprotein glucose dehydrogenase"/>
    <property type="match status" value="1"/>
</dbReference>
<dbReference type="InterPro" id="IPR011042">
    <property type="entry name" value="6-blade_b-propeller_TolB-like"/>
</dbReference>